<name>A0AAF0QRA3_SOLVR</name>
<keyword evidence="3" id="KW-0540">Nuclease</keyword>
<keyword evidence="4" id="KW-0255">Endonuclease</keyword>
<dbReference type="SUPFAM" id="SSF53098">
    <property type="entry name" value="Ribonuclease H-like"/>
    <property type="match status" value="1"/>
</dbReference>
<proteinExistence type="predicted"/>
<evidence type="ECO:0000256" key="6">
    <source>
        <dbReference type="ARBA" id="ARBA00022918"/>
    </source>
</evidence>
<dbReference type="GO" id="GO:0003676">
    <property type="term" value="F:nucleic acid binding"/>
    <property type="evidence" value="ECO:0007669"/>
    <property type="project" value="InterPro"/>
</dbReference>
<dbReference type="InterPro" id="IPR043128">
    <property type="entry name" value="Rev_trsase/Diguanyl_cyclase"/>
</dbReference>
<feature type="domain" description="Reverse transcriptase RNase H-like" evidence="7">
    <location>
        <begin position="225"/>
        <end position="277"/>
    </location>
</feature>
<reference evidence="8" key="1">
    <citation type="submission" date="2023-08" db="EMBL/GenBank/DDBJ databases">
        <title>A de novo genome assembly of Solanum verrucosum Schlechtendal, a Mexican diploid species geographically isolated from the other diploid A-genome species in potato relatives.</title>
        <authorList>
            <person name="Hosaka K."/>
        </authorList>
    </citation>
    <scope>NUCLEOTIDE SEQUENCE</scope>
    <source>
        <tissue evidence="8">Young leaves</tissue>
    </source>
</reference>
<dbReference type="GO" id="GO:0016787">
    <property type="term" value="F:hydrolase activity"/>
    <property type="evidence" value="ECO:0007669"/>
    <property type="project" value="UniProtKB-KW"/>
</dbReference>
<dbReference type="Gene3D" id="3.30.70.270">
    <property type="match status" value="1"/>
</dbReference>
<keyword evidence="6" id="KW-0695">RNA-directed DNA polymerase</keyword>
<evidence type="ECO:0000256" key="2">
    <source>
        <dbReference type="ARBA" id="ARBA00022695"/>
    </source>
</evidence>
<evidence type="ECO:0000256" key="4">
    <source>
        <dbReference type="ARBA" id="ARBA00022759"/>
    </source>
</evidence>
<dbReference type="InterPro" id="IPR036397">
    <property type="entry name" value="RNaseH_sf"/>
</dbReference>
<dbReference type="Gene3D" id="3.30.420.10">
    <property type="entry name" value="Ribonuclease H-like superfamily/Ribonuclease H"/>
    <property type="match status" value="1"/>
</dbReference>
<dbReference type="SUPFAM" id="SSF56672">
    <property type="entry name" value="DNA/RNA polymerases"/>
    <property type="match status" value="1"/>
</dbReference>
<evidence type="ECO:0000256" key="5">
    <source>
        <dbReference type="ARBA" id="ARBA00022801"/>
    </source>
</evidence>
<evidence type="ECO:0000259" key="7">
    <source>
        <dbReference type="Pfam" id="PF17917"/>
    </source>
</evidence>
<dbReference type="Proteomes" id="UP001234989">
    <property type="component" value="Chromosome 4"/>
</dbReference>
<keyword evidence="2" id="KW-0548">Nucleotidyltransferase</keyword>
<dbReference type="Pfam" id="PF17917">
    <property type="entry name" value="RT_RNaseH"/>
    <property type="match status" value="1"/>
</dbReference>
<sequence>MSEVSCVGESLVAVLLNYDREEIQDYHKVGNALLGLGFYSKSPLKHDIDFPNREGLPAKPSIKEAIKLELKVLPPHLRYVFMGANNILLVIIATDLLEWKVQVLISVLKRFITSIGWTIAENMGIPPGDTFEACLEYLGRVFQRYVETNLVPNWEKCHFIVKEGIVLGHKILGENIQVYQAKVEVIAKLPPPILVKGVKSFLGHDSFYRRSLFRLLFIVALEWSIPFELICYVSGVALGVVLGQCKGNLFHLVFYGSMTLNVPQKNYIVTKQELLAVDEGCVPEVEVDAILDAYHASPVGGHHVEVHTTAKYGVKHKVATPYHPQISGQVKVSNQEIKGILAKTVNAYQTDWSRKLDNTVWAYRTVDYSGKSIVMFRN</sequence>
<keyword evidence="9" id="KW-1185">Reference proteome</keyword>
<evidence type="ECO:0000256" key="3">
    <source>
        <dbReference type="ARBA" id="ARBA00022722"/>
    </source>
</evidence>
<dbReference type="InterPro" id="IPR043502">
    <property type="entry name" value="DNA/RNA_pol_sf"/>
</dbReference>
<evidence type="ECO:0000256" key="1">
    <source>
        <dbReference type="ARBA" id="ARBA00022679"/>
    </source>
</evidence>
<dbReference type="AlphaFoldDB" id="A0AAF0QRA3"/>
<organism evidence="8 9">
    <name type="scientific">Solanum verrucosum</name>
    <dbReference type="NCBI Taxonomy" id="315347"/>
    <lineage>
        <taxon>Eukaryota</taxon>
        <taxon>Viridiplantae</taxon>
        <taxon>Streptophyta</taxon>
        <taxon>Embryophyta</taxon>
        <taxon>Tracheophyta</taxon>
        <taxon>Spermatophyta</taxon>
        <taxon>Magnoliopsida</taxon>
        <taxon>eudicotyledons</taxon>
        <taxon>Gunneridae</taxon>
        <taxon>Pentapetalae</taxon>
        <taxon>asterids</taxon>
        <taxon>lamiids</taxon>
        <taxon>Solanales</taxon>
        <taxon>Solanaceae</taxon>
        <taxon>Solanoideae</taxon>
        <taxon>Solaneae</taxon>
        <taxon>Solanum</taxon>
    </lineage>
</organism>
<evidence type="ECO:0000313" key="8">
    <source>
        <dbReference type="EMBL" id="WMV25331.1"/>
    </source>
</evidence>
<keyword evidence="1" id="KW-0808">Transferase</keyword>
<accession>A0AAF0QRA3</accession>
<evidence type="ECO:0000313" key="9">
    <source>
        <dbReference type="Proteomes" id="UP001234989"/>
    </source>
</evidence>
<keyword evidence="5" id="KW-0378">Hydrolase</keyword>
<dbReference type="EMBL" id="CP133615">
    <property type="protein sequence ID" value="WMV25331.1"/>
    <property type="molecule type" value="Genomic_DNA"/>
</dbReference>
<protein>
    <recommendedName>
        <fullName evidence="7">Reverse transcriptase RNase H-like domain-containing protein</fullName>
    </recommendedName>
</protein>
<dbReference type="InterPro" id="IPR041373">
    <property type="entry name" value="RT_RNaseH"/>
</dbReference>
<dbReference type="PANTHER" id="PTHR34072:SF57">
    <property type="entry name" value="RNA-DIRECTED DNA POLYMERASE"/>
    <property type="match status" value="1"/>
</dbReference>
<dbReference type="PANTHER" id="PTHR34072">
    <property type="entry name" value="ENZYMATIC POLYPROTEIN-RELATED"/>
    <property type="match status" value="1"/>
</dbReference>
<dbReference type="InterPro" id="IPR012337">
    <property type="entry name" value="RNaseH-like_sf"/>
</dbReference>
<gene>
    <name evidence="8" type="ORF">MTR67_018716</name>
</gene>
<dbReference type="GO" id="GO:0003964">
    <property type="term" value="F:RNA-directed DNA polymerase activity"/>
    <property type="evidence" value="ECO:0007669"/>
    <property type="project" value="UniProtKB-KW"/>
</dbReference>
<dbReference type="GO" id="GO:0004519">
    <property type="term" value="F:endonuclease activity"/>
    <property type="evidence" value="ECO:0007669"/>
    <property type="project" value="UniProtKB-KW"/>
</dbReference>